<dbReference type="GO" id="GO:0010468">
    <property type="term" value="P:regulation of gene expression"/>
    <property type="evidence" value="ECO:0007669"/>
    <property type="project" value="InterPro"/>
</dbReference>
<comment type="subcellular location">
    <subcellularLocation>
        <location evidence="1">Nucleus</location>
    </subcellularLocation>
</comment>
<sequence>MATTVSMATNIAQMSKSPIVTEGGSGLKNSPSTVSNNKRKRRPNAGKPGVPAKRGRRVKSNRSGEEDWVTCDSFDCSRPEGDMISWVQCDQCECWYHVVCAGCDYDIVRQETAAFNCGCL</sequence>
<proteinExistence type="predicted"/>
<name>A0A6P5AYC9_BRABE</name>
<dbReference type="SUPFAM" id="SSF57903">
    <property type="entry name" value="FYVE/PHD zinc finger"/>
    <property type="match status" value="1"/>
</dbReference>
<feature type="compositionally biased region" description="Polar residues" evidence="3">
    <location>
        <begin position="27"/>
        <end position="36"/>
    </location>
</feature>
<keyword evidence="4" id="KW-1185">Reference proteome</keyword>
<dbReference type="RefSeq" id="XP_019647111.1">
    <property type="nucleotide sequence ID" value="XM_019791552.1"/>
</dbReference>
<gene>
    <name evidence="5" type="primary">LOC109487538</name>
</gene>
<dbReference type="Gene3D" id="3.30.40.10">
    <property type="entry name" value="Zinc/RING finger domain, C3HC4 (zinc finger)"/>
    <property type="match status" value="1"/>
</dbReference>
<evidence type="ECO:0000313" key="4">
    <source>
        <dbReference type="Proteomes" id="UP000515135"/>
    </source>
</evidence>
<dbReference type="GeneID" id="109487538"/>
<evidence type="ECO:0000256" key="1">
    <source>
        <dbReference type="ARBA" id="ARBA00004123"/>
    </source>
</evidence>
<dbReference type="Proteomes" id="UP000515135">
    <property type="component" value="Unplaced"/>
</dbReference>
<dbReference type="KEGG" id="bbel:109487538"/>
<dbReference type="OrthoDB" id="436852at2759"/>
<accession>A0A6P5AYC9</accession>
<dbReference type="InterPro" id="IPR042803">
    <property type="entry name" value="TCF19"/>
</dbReference>
<dbReference type="PANTHER" id="PTHR15464:SF1">
    <property type="entry name" value="TRANSCRIPTION FACTOR 19"/>
    <property type="match status" value="1"/>
</dbReference>
<feature type="region of interest" description="Disordered" evidence="3">
    <location>
        <begin position="1"/>
        <end position="65"/>
    </location>
</feature>
<keyword evidence="2" id="KW-0539">Nucleus</keyword>
<reference evidence="5" key="1">
    <citation type="submission" date="2025-08" db="UniProtKB">
        <authorList>
            <consortium name="RefSeq"/>
        </authorList>
    </citation>
    <scope>IDENTIFICATION</scope>
    <source>
        <tissue evidence="5">Gonad</tissue>
    </source>
</reference>
<evidence type="ECO:0000313" key="5">
    <source>
        <dbReference type="RefSeq" id="XP_019647111.1"/>
    </source>
</evidence>
<feature type="compositionally biased region" description="Polar residues" evidence="3">
    <location>
        <begin position="1"/>
        <end position="18"/>
    </location>
</feature>
<organism evidence="4 5">
    <name type="scientific">Branchiostoma belcheri</name>
    <name type="common">Amphioxus</name>
    <dbReference type="NCBI Taxonomy" id="7741"/>
    <lineage>
        <taxon>Eukaryota</taxon>
        <taxon>Metazoa</taxon>
        <taxon>Chordata</taxon>
        <taxon>Cephalochordata</taxon>
        <taxon>Leptocardii</taxon>
        <taxon>Amphioxiformes</taxon>
        <taxon>Branchiostomatidae</taxon>
        <taxon>Branchiostoma</taxon>
    </lineage>
</organism>
<protein>
    <submittedName>
        <fullName evidence="5">Transcription factor 19-like</fullName>
    </submittedName>
</protein>
<dbReference type="AlphaFoldDB" id="A0A6P5AYC9"/>
<evidence type="ECO:0000256" key="2">
    <source>
        <dbReference type="ARBA" id="ARBA00023242"/>
    </source>
</evidence>
<dbReference type="InterPro" id="IPR011011">
    <property type="entry name" value="Znf_FYVE_PHD"/>
</dbReference>
<dbReference type="PANTHER" id="PTHR15464">
    <property type="entry name" value="TRANSCRIPTION FACTOR 19"/>
    <property type="match status" value="1"/>
</dbReference>
<dbReference type="GO" id="GO:0005634">
    <property type="term" value="C:nucleus"/>
    <property type="evidence" value="ECO:0007669"/>
    <property type="project" value="UniProtKB-SubCell"/>
</dbReference>
<dbReference type="InterPro" id="IPR013083">
    <property type="entry name" value="Znf_RING/FYVE/PHD"/>
</dbReference>
<evidence type="ECO:0000256" key="3">
    <source>
        <dbReference type="SAM" id="MobiDB-lite"/>
    </source>
</evidence>